<dbReference type="OrthoDB" id="9806864at2"/>
<dbReference type="Proteomes" id="UP000198885">
    <property type="component" value="Unassembled WGS sequence"/>
</dbReference>
<proteinExistence type="predicted"/>
<dbReference type="GO" id="GO:0005737">
    <property type="term" value="C:cytoplasm"/>
    <property type="evidence" value="ECO:0007669"/>
    <property type="project" value="UniProtKB-SubCell"/>
</dbReference>
<evidence type="ECO:0000313" key="3">
    <source>
        <dbReference type="EMBL" id="SES05020.1"/>
    </source>
</evidence>
<dbReference type="RefSeq" id="WP_092692714.1">
    <property type="nucleotide sequence ID" value="NZ_FOGU01000005.1"/>
</dbReference>
<evidence type="ECO:0000313" key="4">
    <source>
        <dbReference type="Proteomes" id="UP000198885"/>
    </source>
</evidence>
<accession>A0A1H9U612</accession>
<dbReference type="InterPro" id="IPR036388">
    <property type="entry name" value="WH-like_DNA-bd_sf"/>
</dbReference>
<organism evidence="3 4">
    <name type="scientific">Tranquillimonas rosea</name>
    <dbReference type="NCBI Taxonomy" id="641238"/>
    <lineage>
        <taxon>Bacteria</taxon>
        <taxon>Pseudomonadati</taxon>
        <taxon>Pseudomonadota</taxon>
        <taxon>Alphaproteobacteria</taxon>
        <taxon>Rhodobacterales</taxon>
        <taxon>Roseobacteraceae</taxon>
        <taxon>Tranquillimonas</taxon>
    </lineage>
</organism>
<dbReference type="GO" id="GO:0003677">
    <property type="term" value="F:DNA binding"/>
    <property type="evidence" value="ECO:0007669"/>
    <property type="project" value="UniProtKB-KW"/>
</dbReference>
<dbReference type="Gene3D" id="1.10.10.10">
    <property type="entry name" value="Winged helix-like DNA-binding domain superfamily/Winged helix DNA-binding domain"/>
    <property type="match status" value="1"/>
</dbReference>
<dbReference type="InterPro" id="IPR000835">
    <property type="entry name" value="HTH_MarR-typ"/>
</dbReference>
<dbReference type="PROSITE" id="PS50995">
    <property type="entry name" value="HTH_MARR_2"/>
    <property type="match status" value="1"/>
</dbReference>
<dbReference type="Pfam" id="PF01047">
    <property type="entry name" value="MarR"/>
    <property type="match status" value="1"/>
</dbReference>
<dbReference type="GO" id="GO:0003700">
    <property type="term" value="F:DNA-binding transcription factor activity"/>
    <property type="evidence" value="ECO:0007669"/>
    <property type="project" value="InterPro"/>
</dbReference>
<sequence length="164" mass="18103">MSMQHDSPALRLDDQLCFALYAATNAVTRAYRPLLQRLGLTYPQYLVMLVLWQDGESPVGAIAARLSLPHNALVPMIDRLEGAGFVSRRRDDGDRRRTLVRLTDEGRRLEADAAAAQAQVVCETGLQPEALSALRDELKALLSRMNAAEGPAGLSTNYERDQPQ</sequence>
<comment type="subcellular location">
    <subcellularLocation>
        <location evidence="1">Cytoplasm</location>
    </subcellularLocation>
</comment>
<dbReference type="SMART" id="SM00347">
    <property type="entry name" value="HTH_MARR"/>
    <property type="match status" value="1"/>
</dbReference>
<dbReference type="STRING" id="641238.SAMN04490244_10568"/>
<evidence type="ECO:0000256" key="1">
    <source>
        <dbReference type="ARBA" id="ARBA00004496"/>
    </source>
</evidence>
<dbReference type="SUPFAM" id="SSF46785">
    <property type="entry name" value="Winged helix' DNA-binding domain"/>
    <property type="match status" value="1"/>
</dbReference>
<name>A0A1H9U612_9RHOB</name>
<keyword evidence="3" id="KW-0238">DNA-binding</keyword>
<keyword evidence="4" id="KW-1185">Reference proteome</keyword>
<dbReference type="AlphaFoldDB" id="A0A1H9U612"/>
<dbReference type="PANTHER" id="PTHR33164:SF5">
    <property type="entry name" value="ORGANIC HYDROPEROXIDE RESISTANCE TRANSCRIPTIONAL REGULATOR"/>
    <property type="match status" value="1"/>
</dbReference>
<dbReference type="PRINTS" id="PR00598">
    <property type="entry name" value="HTHMARR"/>
</dbReference>
<dbReference type="EMBL" id="FOGU01000005">
    <property type="protein sequence ID" value="SES05020.1"/>
    <property type="molecule type" value="Genomic_DNA"/>
</dbReference>
<gene>
    <name evidence="3" type="ORF">SAMN04490244_10568</name>
</gene>
<dbReference type="InterPro" id="IPR036390">
    <property type="entry name" value="WH_DNA-bd_sf"/>
</dbReference>
<reference evidence="3 4" key="1">
    <citation type="submission" date="2016-10" db="EMBL/GenBank/DDBJ databases">
        <authorList>
            <person name="de Groot N.N."/>
        </authorList>
    </citation>
    <scope>NUCLEOTIDE SEQUENCE [LARGE SCALE GENOMIC DNA]</scope>
    <source>
        <strain evidence="3 4">DSM 23042</strain>
    </source>
</reference>
<dbReference type="InterPro" id="IPR039422">
    <property type="entry name" value="MarR/SlyA-like"/>
</dbReference>
<protein>
    <submittedName>
        <fullName evidence="3">DNA-binding transcriptional regulator, MarR family</fullName>
    </submittedName>
</protein>
<dbReference type="PANTHER" id="PTHR33164">
    <property type="entry name" value="TRANSCRIPTIONAL REGULATOR, MARR FAMILY"/>
    <property type="match status" value="1"/>
</dbReference>
<evidence type="ECO:0000259" key="2">
    <source>
        <dbReference type="PROSITE" id="PS50995"/>
    </source>
</evidence>
<dbReference type="GO" id="GO:0006950">
    <property type="term" value="P:response to stress"/>
    <property type="evidence" value="ECO:0007669"/>
    <property type="project" value="TreeGrafter"/>
</dbReference>
<feature type="domain" description="HTH marR-type" evidence="2">
    <location>
        <begin position="13"/>
        <end position="147"/>
    </location>
</feature>